<keyword evidence="2" id="KW-1133">Transmembrane helix</keyword>
<dbReference type="STRING" id="123214.PERMA_0701"/>
<dbReference type="SUPFAM" id="SSF53300">
    <property type="entry name" value="vWA-like"/>
    <property type="match status" value="1"/>
</dbReference>
<feature type="transmembrane region" description="Helical" evidence="2">
    <location>
        <begin position="12"/>
        <end position="28"/>
    </location>
</feature>
<evidence type="ECO:0000256" key="1">
    <source>
        <dbReference type="SAM" id="MobiDB-lite"/>
    </source>
</evidence>
<dbReference type="Pfam" id="PF13519">
    <property type="entry name" value="VWA_2"/>
    <property type="match status" value="1"/>
</dbReference>
<protein>
    <submittedName>
        <fullName evidence="4">Putative von Willebrand factor, type A</fullName>
    </submittedName>
</protein>
<sequence>MEGFEFLKAEYLWLIIPVFLLYIIYVLIKGTEKVEMAVFSIIAVLIIFTLAHPVIKKGYKTIYKKDTEIMIMLDHSLSMAVDDIKPYRFEVAREKVIKLIKKLYDEKIGLLLFSDRSDIVFMPYEKKEKILQYLRDLKIPLKGSTNLLDAFSSANSALTGKRRIVILVSDGGDEDISKIVQLVKGSQLTVVYYGIGTVKGGGIPGFNAVSKLNLSLEKVAEVSDGIMVKVSKDDRDIREITEFIKKISEKTKTELLKIPDYAELTPYIAFLILGLIMLNSALKRFLAGFMIFFFLTSPSYSGDIKGVFNYILGDYEKAAVEFLKEKDPVSQFNGAVSYIKAGMCDKALPVLKNIKTEDLELVKKIEYNISFCYILDGKYKKGREILDKLVQIYPEDQKIKKLYLFANMVVNLNKKPEKRKTVVEIKEDKPKRHEKSQMEVGDRNPW</sequence>
<reference evidence="4 5" key="1">
    <citation type="journal article" date="2009" name="J. Bacteriol.">
        <title>Complete and draft genome sequences of six members of the Aquificales.</title>
        <authorList>
            <person name="Reysenbach A.L."/>
            <person name="Hamamura N."/>
            <person name="Podar M."/>
            <person name="Griffiths E."/>
            <person name="Ferreira S."/>
            <person name="Hochstein R."/>
            <person name="Heidelberg J."/>
            <person name="Johnson J."/>
            <person name="Mead D."/>
            <person name="Pohorille A."/>
            <person name="Sarmiento M."/>
            <person name="Schweighofer K."/>
            <person name="Seshadri R."/>
            <person name="Voytek M.A."/>
        </authorList>
    </citation>
    <scope>NUCLEOTIDE SEQUENCE [LARGE SCALE GENOMIC DNA]</scope>
    <source>
        <strain evidence="5">DSM 14350 / EX-H1</strain>
    </source>
</reference>
<dbReference type="PANTHER" id="PTHR37464">
    <property type="entry name" value="BLL2463 PROTEIN"/>
    <property type="match status" value="1"/>
</dbReference>
<gene>
    <name evidence="4" type="ordered locus">PERMA_0701</name>
</gene>
<feature type="region of interest" description="Disordered" evidence="1">
    <location>
        <begin position="422"/>
        <end position="446"/>
    </location>
</feature>
<dbReference type="Gene3D" id="1.25.40.10">
    <property type="entry name" value="Tetratricopeptide repeat domain"/>
    <property type="match status" value="1"/>
</dbReference>
<dbReference type="InterPro" id="IPR036465">
    <property type="entry name" value="vWFA_dom_sf"/>
</dbReference>
<feature type="domain" description="VWFA" evidence="3">
    <location>
        <begin position="68"/>
        <end position="247"/>
    </location>
</feature>
<dbReference type="Gene3D" id="3.40.50.410">
    <property type="entry name" value="von Willebrand factor, type A domain"/>
    <property type="match status" value="1"/>
</dbReference>
<dbReference type="RefSeq" id="WP_012675981.1">
    <property type="nucleotide sequence ID" value="NC_012440.1"/>
</dbReference>
<proteinExistence type="predicted"/>
<dbReference type="PANTHER" id="PTHR37464:SF1">
    <property type="entry name" value="BLL2463 PROTEIN"/>
    <property type="match status" value="1"/>
</dbReference>
<dbReference type="PROSITE" id="PS50234">
    <property type="entry name" value="VWFA"/>
    <property type="match status" value="1"/>
</dbReference>
<dbReference type="eggNOG" id="COG0457">
    <property type="taxonomic scope" value="Bacteria"/>
</dbReference>
<dbReference type="PaxDb" id="123214-PERMA_0701"/>
<dbReference type="Proteomes" id="UP000001366">
    <property type="component" value="Chromosome"/>
</dbReference>
<keyword evidence="2" id="KW-0472">Membrane</keyword>
<dbReference type="KEGG" id="pmx:PERMA_0701"/>
<feature type="transmembrane region" description="Helical" evidence="2">
    <location>
        <begin position="34"/>
        <end position="55"/>
    </location>
</feature>
<dbReference type="AlphaFoldDB" id="C0QP93"/>
<dbReference type="HOGENOM" id="CLU_613720_0_0_0"/>
<evidence type="ECO:0000313" key="5">
    <source>
        <dbReference type="Proteomes" id="UP000001366"/>
    </source>
</evidence>
<dbReference type="EMBL" id="CP001230">
    <property type="protein sequence ID" value="ACO03742.1"/>
    <property type="molecule type" value="Genomic_DNA"/>
</dbReference>
<name>C0QP93_PERMH</name>
<accession>C0QP93</accession>
<dbReference type="SMART" id="SM00327">
    <property type="entry name" value="VWA"/>
    <property type="match status" value="1"/>
</dbReference>
<dbReference type="InterPro" id="IPR002035">
    <property type="entry name" value="VWF_A"/>
</dbReference>
<evidence type="ECO:0000313" key="4">
    <source>
        <dbReference type="EMBL" id="ACO03742.1"/>
    </source>
</evidence>
<dbReference type="SUPFAM" id="SSF48452">
    <property type="entry name" value="TPR-like"/>
    <property type="match status" value="1"/>
</dbReference>
<dbReference type="OrthoDB" id="9729at2"/>
<dbReference type="InterPro" id="IPR011990">
    <property type="entry name" value="TPR-like_helical_dom_sf"/>
</dbReference>
<organism evidence="4 5">
    <name type="scientific">Persephonella marina (strain DSM 14350 / EX-H1)</name>
    <dbReference type="NCBI Taxonomy" id="123214"/>
    <lineage>
        <taxon>Bacteria</taxon>
        <taxon>Pseudomonadati</taxon>
        <taxon>Aquificota</taxon>
        <taxon>Aquificia</taxon>
        <taxon>Aquificales</taxon>
        <taxon>Hydrogenothermaceae</taxon>
        <taxon>Persephonella</taxon>
    </lineage>
</organism>
<dbReference type="eggNOG" id="COG2304">
    <property type="taxonomic scope" value="Bacteria"/>
</dbReference>
<evidence type="ECO:0000259" key="3">
    <source>
        <dbReference type="PROSITE" id="PS50234"/>
    </source>
</evidence>
<keyword evidence="5" id="KW-1185">Reference proteome</keyword>
<keyword evidence="2" id="KW-0812">Transmembrane</keyword>
<evidence type="ECO:0000256" key="2">
    <source>
        <dbReference type="SAM" id="Phobius"/>
    </source>
</evidence>
<dbReference type="CDD" id="cd00198">
    <property type="entry name" value="vWFA"/>
    <property type="match status" value="1"/>
</dbReference>
<feature type="transmembrane region" description="Helical" evidence="2">
    <location>
        <begin position="267"/>
        <end position="295"/>
    </location>
</feature>